<dbReference type="GO" id="GO:0005886">
    <property type="term" value="C:plasma membrane"/>
    <property type="evidence" value="ECO:0007669"/>
    <property type="project" value="TreeGrafter"/>
</dbReference>
<gene>
    <name evidence="7" type="ORF">S06H3_06154</name>
</gene>
<keyword evidence="5" id="KW-0411">Iron-sulfur</keyword>
<name>X1JB34_9ZZZZ</name>
<accession>X1JB34</accession>
<sequence length="262" mass="29296">MLEQASIPETGEGALRSIEARGHPWRGTTLSRTDWAEGLDIKTLAEDSDIDILFWVGCTEALEDRSMRIAQAMGKLLTLAGIKVGILGAEESCCGEPARRLGNEYLFQMQAEKNIELMKSYNIKKIVTACPHCYNTLKNEYPQFGGEFEVIHHTQFIANLLKEGKLRIIKGSSGVITYHDACYLGKYNGIYEPPRQILNSMPDVTVVEMKLNRKRGFCCGGGGGHMWLEEKVGRRISEMRIEQVTETKAQIVATACPFCLQM</sequence>
<organism evidence="7">
    <name type="scientific">marine sediment metagenome</name>
    <dbReference type="NCBI Taxonomy" id="412755"/>
    <lineage>
        <taxon>unclassified sequences</taxon>
        <taxon>metagenomes</taxon>
        <taxon>ecological metagenomes</taxon>
    </lineage>
</organism>
<dbReference type="GO" id="GO:0051539">
    <property type="term" value="F:4 iron, 4 sulfur cluster binding"/>
    <property type="evidence" value="ECO:0007669"/>
    <property type="project" value="UniProtKB-KW"/>
</dbReference>
<dbReference type="AlphaFoldDB" id="X1JB34"/>
<feature type="domain" description="Cysteine-rich" evidence="6">
    <location>
        <begin position="53"/>
        <end position="138"/>
    </location>
</feature>
<keyword evidence="3" id="KW-0560">Oxidoreductase</keyword>
<feature type="domain" description="Cysteine-rich" evidence="6">
    <location>
        <begin position="176"/>
        <end position="261"/>
    </location>
</feature>
<keyword evidence="1" id="KW-0004">4Fe-4S</keyword>
<dbReference type="PANTHER" id="PTHR43255:SF1">
    <property type="entry name" value="IRON-SULFUR-BINDING OXIDOREDUCTASE FADF-RELATED"/>
    <property type="match status" value="1"/>
</dbReference>
<evidence type="ECO:0000256" key="1">
    <source>
        <dbReference type="ARBA" id="ARBA00022485"/>
    </source>
</evidence>
<dbReference type="EMBL" id="BARV01002359">
    <property type="protein sequence ID" value="GAH91187.1"/>
    <property type="molecule type" value="Genomic_DNA"/>
</dbReference>
<keyword evidence="2" id="KW-0479">Metal-binding</keyword>
<evidence type="ECO:0000256" key="4">
    <source>
        <dbReference type="ARBA" id="ARBA00023004"/>
    </source>
</evidence>
<keyword evidence="4" id="KW-0408">Iron</keyword>
<evidence type="ECO:0000256" key="5">
    <source>
        <dbReference type="ARBA" id="ARBA00023014"/>
    </source>
</evidence>
<dbReference type="InterPro" id="IPR004017">
    <property type="entry name" value="Cys_rich_dom"/>
</dbReference>
<evidence type="ECO:0000259" key="6">
    <source>
        <dbReference type="Pfam" id="PF02754"/>
    </source>
</evidence>
<proteinExistence type="predicted"/>
<dbReference type="PANTHER" id="PTHR43255">
    <property type="entry name" value="IRON-SULFUR-BINDING OXIDOREDUCTASE FADF-RELATED-RELATED"/>
    <property type="match status" value="1"/>
</dbReference>
<comment type="caution">
    <text evidence="7">The sequence shown here is derived from an EMBL/GenBank/DDBJ whole genome shotgun (WGS) entry which is preliminary data.</text>
</comment>
<evidence type="ECO:0000256" key="3">
    <source>
        <dbReference type="ARBA" id="ARBA00023002"/>
    </source>
</evidence>
<evidence type="ECO:0000313" key="7">
    <source>
        <dbReference type="EMBL" id="GAH91187.1"/>
    </source>
</evidence>
<evidence type="ECO:0000256" key="2">
    <source>
        <dbReference type="ARBA" id="ARBA00022723"/>
    </source>
</evidence>
<reference evidence="7" key="1">
    <citation type="journal article" date="2014" name="Front. Microbiol.">
        <title>High frequency of phylogenetically diverse reductive dehalogenase-homologous genes in deep subseafloor sedimentary metagenomes.</title>
        <authorList>
            <person name="Kawai M."/>
            <person name="Futagami T."/>
            <person name="Toyoda A."/>
            <person name="Takaki Y."/>
            <person name="Nishi S."/>
            <person name="Hori S."/>
            <person name="Arai W."/>
            <person name="Tsubouchi T."/>
            <person name="Morono Y."/>
            <person name="Uchiyama I."/>
            <person name="Ito T."/>
            <person name="Fujiyama A."/>
            <person name="Inagaki F."/>
            <person name="Takami H."/>
        </authorList>
    </citation>
    <scope>NUCLEOTIDE SEQUENCE</scope>
    <source>
        <strain evidence="7">Expedition CK06-06</strain>
    </source>
</reference>
<dbReference type="GO" id="GO:0046872">
    <property type="term" value="F:metal ion binding"/>
    <property type="evidence" value="ECO:0007669"/>
    <property type="project" value="UniProtKB-KW"/>
</dbReference>
<feature type="non-terminal residue" evidence="7">
    <location>
        <position position="262"/>
    </location>
</feature>
<protein>
    <recommendedName>
        <fullName evidence="6">Cysteine-rich domain-containing protein</fullName>
    </recommendedName>
</protein>
<dbReference type="InterPro" id="IPR051460">
    <property type="entry name" value="HdrC_iron-sulfur_subunit"/>
</dbReference>
<dbReference type="GO" id="GO:0016491">
    <property type="term" value="F:oxidoreductase activity"/>
    <property type="evidence" value="ECO:0007669"/>
    <property type="project" value="UniProtKB-KW"/>
</dbReference>
<dbReference type="Pfam" id="PF02754">
    <property type="entry name" value="CCG"/>
    <property type="match status" value="2"/>
</dbReference>